<dbReference type="EMBL" id="CAQQ02182836">
    <property type="status" value="NOT_ANNOTATED_CDS"/>
    <property type="molecule type" value="Genomic_DNA"/>
</dbReference>
<dbReference type="HOGENOM" id="CLU_1929973_0_0_1"/>
<reference evidence="3" key="1">
    <citation type="submission" date="2013-02" db="EMBL/GenBank/DDBJ databases">
        <authorList>
            <person name="Hughes D."/>
        </authorList>
    </citation>
    <scope>NUCLEOTIDE SEQUENCE</scope>
    <source>
        <strain>Durham</strain>
        <strain evidence="3">NC isolate 2 -- Noor lab</strain>
    </source>
</reference>
<organism evidence="2 3">
    <name type="scientific">Megaselia scalaris</name>
    <name type="common">Humpbacked fly</name>
    <name type="synonym">Phora scalaris</name>
    <dbReference type="NCBI Taxonomy" id="36166"/>
    <lineage>
        <taxon>Eukaryota</taxon>
        <taxon>Metazoa</taxon>
        <taxon>Ecdysozoa</taxon>
        <taxon>Arthropoda</taxon>
        <taxon>Hexapoda</taxon>
        <taxon>Insecta</taxon>
        <taxon>Pterygota</taxon>
        <taxon>Neoptera</taxon>
        <taxon>Endopterygota</taxon>
        <taxon>Diptera</taxon>
        <taxon>Brachycera</taxon>
        <taxon>Muscomorpha</taxon>
        <taxon>Platypezoidea</taxon>
        <taxon>Phoridae</taxon>
        <taxon>Megaseliini</taxon>
        <taxon>Megaselia</taxon>
    </lineage>
</organism>
<dbReference type="EnsemblMetazoa" id="MESCA000389-RA">
    <property type="protein sequence ID" value="MESCA000389-PA"/>
    <property type="gene ID" value="MESCA000389"/>
</dbReference>
<evidence type="ECO:0000313" key="3">
    <source>
        <dbReference type="Proteomes" id="UP000015102"/>
    </source>
</evidence>
<dbReference type="STRING" id="36166.T1GAX3"/>
<evidence type="ECO:0000256" key="1">
    <source>
        <dbReference type="SAM" id="MobiDB-lite"/>
    </source>
</evidence>
<proteinExistence type="predicted"/>
<keyword evidence="3" id="KW-1185">Reference proteome</keyword>
<evidence type="ECO:0000313" key="2">
    <source>
        <dbReference type="EnsemblMetazoa" id="MESCA000389-PA"/>
    </source>
</evidence>
<feature type="region of interest" description="Disordered" evidence="1">
    <location>
        <begin position="68"/>
        <end position="96"/>
    </location>
</feature>
<feature type="compositionally biased region" description="Low complexity" evidence="1">
    <location>
        <begin position="68"/>
        <end position="87"/>
    </location>
</feature>
<protein>
    <submittedName>
        <fullName evidence="2">Uncharacterized protein</fullName>
    </submittedName>
</protein>
<dbReference type="AlphaFoldDB" id="T1GAX3"/>
<sequence length="131" mass="14630">MNSGVRDAANEITRNPLQRRVYFAMVPMKNLKTAPQPQTDAFGTSPSGGFADFADFDNKQASSVFGASTTSLNSTSNSATTNTNTTTKPTDFSDDPFKDYRYEDPFSIKDPFDSTMMRRLPRFLISVNLRY</sequence>
<reference evidence="2" key="2">
    <citation type="submission" date="2015-06" db="UniProtKB">
        <authorList>
            <consortium name="EnsemblMetazoa"/>
        </authorList>
    </citation>
    <scope>IDENTIFICATION</scope>
</reference>
<dbReference type="Proteomes" id="UP000015102">
    <property type="component" value="Unassembled WGS sequence"/>
</dbReference>
<name>T1GAX3_MEGSC</name>
<accession>T1GAX3</accession>